<evidence type="ECO:0000256" key="2">
    <source>
        <dbReference type="PROSITE-ProRule" id="PRU00168"/>
    </source>
</evidence>
<proteinExistence type="predicted"/>
<evidence type="ECO:0000256" key="1">
    <source>
        <dbReference type="ARBA" id="ARBA00022658"/>
    </source>
</evidence>
<feature type="compositionally biased region" description="Polar residues" evidence="3">
    <location>
        <begin position="744"/>
        <end position="753"/>
    </location>
</feature>
<dbReference type="GO" id="GO:0005085">
    <property type="term" value="F:guanyl-nucleotide exchange factor activity"/>
    <property type="evidence" value="ECO:0007669"/>
    <property type="project" value="UniProtKB-KW"/>
</dbReference>
<evidence type="ECO:0000259" key="4">
    <source>
        <dbReference type="PROSITE" id="PS50009"/>
    </source>
</evidence>
<dbReference type="InterPro" id="IPR008937">
    <property type="entry name" value="Ras-like_GEF"/>
</dbReference>
<feature type="compositionally biased region" description="Basic and acidic residues" evidence="3">
    <location>
        <begin position="731"/>
        <end position="743"/>
    </location>
</feature>
<feature type="region of interest" description="Disordered" evidence="3">
    <location>
        <begin position="731"/>
        <end position="753"/>
    </location>
</feature>
<dbReference type="InterPro" id="IPR001895">
    <property type="entry name" value="RASGEF_cat_dom"/>
</dbReference>
<dbReference type="OrthoDB" id="28357at2759"/>
<evidence type="ECO:0000313" key="7">
    <source>
        <dbReference type="Proteomes" id="UP000605846"/>
    </source>
</evidence>
<dbReference type="InterPro" id="IPR000651">
    <property type="entry name" value="Ras-like_Gua-exchang_fac_N"/>
</dbReference>
<evidence type="ECO:0000313" key="6">
    <source>
        <dbReference type="EMBL" id="KAF7728337.1"/>
    </source>
</evidence>
<gene>
    <name evidence="6" type="ORF">EC973_006278</name>
</gene>
<dbReference type="PROSITE" id="PS50212">
    <property type="entry name" value="RASGEF_NTER"/>
    <property type="match status" value="1"/>
</dbReference>
<evidence type="ECO:0000259" key="5">
    <source>
        <dbReference type="PROSITE" id="PS50212"/>
    </source>
</evidence>
<feature type="domain" description="N-terminal Ras-GEF" evidence="5">
    <location>
        <begin position="277"/>
        <end position="413"/>
    </location>
</feature>
<dbReference type="Pfam" id="PF00617">
    <property type="entry name" value="RasGEF"/>
    <property type="match status" value="1"/>
</dbReference>
<dbReference type="SMART" id="SM00147">
    <property type="entry name" value="RasGEF"/>
    <property type="match status" value="1"/>
</dbReference>
<dbReference type="PROSITE" id="PS50009">
    <property type="entry name" value="RASGEF_CAT"/>
    <property type="match status" value="1"/>
</dbReference>
<keyword evidence="1 2" id="KW-0344">Guanine-nucleotide releasing factor</keyword>
<dbReference type="CDD" id="cd06224">
    <property type="entry name" value="REM"/>
    <property type="match status" value="1"/>
</dbReference>
<dbReference type="Gene3D" id="1.10.840.10">
    <property type="entry name" value="Ras guanine-nucleotide exchange factors catalytic domain"/>
    <property type="match status" value="1"/>
</dbReference>
<dbReference type="PANTHER" id="PTHR23113:SF354">
    <property type="entry name" value="BUD SITE SELECTION PROTEIN 5"/>
    <property type="match status" value="1"/>
</dbReference>
<evidence type="ECO:0008006" key="8">
    <source>
        <dbReference type="Google" id="ProtNLM"/>
    </source>
</evidence>
<reference evidence="6" key="1">
    <citation type="submission" date="2020-01" db="EMBL/GenBank/DDBJ databases">
        <title>Genome Sequencing of Three Apophysomyces-Like Fungal Strains Confirms a Novel Fungal Genus in the Mucoromycota with divergent Burkholderia-like Endosymbiotic Bacteria.</title>
        <authorList>
            <person name="Stajich J.E."/>
            <person name="Macias A.M."/>
            <person name="Carter-House D."/>
            <person name="Lovett B."/>
            <person name="Kasson L.R."/>
            <person name="Berry K."/>
            <person name="Grigoriev I."/>
            <person name="Chang Y."/>
            <person name="Spatafora J."/>
            <person name="Kasson M.T."/>
        </authorList>
    </citation>
    <scope>NUCLEOTIDE SEQUENCE</scope>
    <source>
        <strain evidence="6">NRRL A-21654</strain>
    </source>
</reference>
<dbReference type="InterPro" id="IPR023578">
    <property type="entry name" value="Ras_GEF_dom_sf"/>
</dbReference>
<dbReference type="GO" id="GO:0005886">
    <property type="term" value="C:plasma membrane"/>
    <property type="evidence" value="ECO:0007669"/>
    <property type="project" value="TreeGrafter"/>
</dbReference>
<evidence type="ECO:0000256" key="3">
    <source>
        <dbReference type="SAM" id="MobiDB-lite"/>
    </source>
</evidence>
<dbReference type="CDD" id="cd00155">
    <property type="entry name" value="RasGEF"/>
    <property type="match status" value="1"/>
</dbReference>
<accession>A0A8H7BRB6</accession>
<name>A0A8H7BRB6_9FUNG</name>
<feature type="domain" description="Ras-GEF" evidence="4">
    <location>
        <begin position="490"/>
        <end position="731"/>
    </location>
</feature>
<dbReference type="InterPro" id="IPR036964">
    <property type="entry name" value="RASGEF_cat_dom_sf"/>
</dbReference>
<protein>
    <recommendedName>
        <fullName evidence="8">Ras GEF</fullName>
    </recommendedName>
</protein>
<dbReference type="SMART" id="SM00229">
    <property type="entry name" value="RasGEFN"/>
    <property type="match status" value="1"/>
</dbReference>
<sequence>MANLFDAYASPTQSNIQLKVFHIASSVRILLQSTTHSLTDGHYAFPDEGQQRKAVLKALSKLIQKSTEIQKSEQNKADDQLRNLANHLWMETLVFEEILQATISRRQTLMTLEKAARPTQPRKLKQSLPDTDYVLRRLQYHRNSIEDLVTDDMGTVFASLNEEASFSNEDIDKVKSLLLTNISDLISMVESLSRQLQEKKDTQTDGDRLTGEIGARHIPELGMEHILGSEQNESGRPRQHADAEEVYLHYVFHEYDDDMSFLKQKNEIPEDQIIFNADGQVMGATTEALIEWLTWPEKSPDPVFVCAFFHNFRLFMDPSEFLNLLMKRFRLDEPTSVNNLPLSEEELRIWESRILSPVRLAVCNVLQIWVEKYFDREQDINIKTSLLEFVQDDLTKSFPDSAKQLKSIIEQKFSETEPECTRSKEKLVSSRRSKRESTTLTSDCHPESSTFVNNYYPSPHITRPLKNMLRKALSNQDSSSFSNVTLYRLDPLEVARQLTLMESALFCRIHPNEILAAQESRKTVSKSANVKTMIQRSTQIVYWISNTILREPDAKRRVNVIKYWIKVGDHCLQLNNYNTLMAIRCALSSASIARLKQTWDAVSRSAKHKTIFDNISRVADSQRNFAVYRKCLKTATAPCLPFLGIYLSDMVFIDQGNPNHRTSNHGQLKLINFDKYMKMARILTEIDQFQVPYKFKEVDEIQRYISQCLKTETADNNEEAFYSRSLEIEPRTDDSPFIHDSRSTEIASQQRQS</sequence>
<keyword evidence="7" id="KW-1185">Reference proteome</keyword>
<organism evidence="6 7">
    <name type="scientific">Apophysomyces ossiformis</name>
    <dbReference type="NCBI Taxonomy" id="679940"/>
    <lineage>
        <taxon>Eukaryota</taxon>
        <taxon>Fungi</taxon>
        <taxon>Fungi incertae sedis</taxon>
        <taxon>Mucoromycota</taxon>
        <taxon>Mucoromycotina</taxon>
        <taxon>Mucoromycetes</taxon>
        <taxon>Mucorales</taxon>
        <taxon>Mucorineae</taxon>
        <taxon>Mucoraceae</taxon>
        <taxon>Apophysomyces</taxon>
    </lineage>
</organism>
<dbReference type="Pfam" id="PF00618">
    <property type="entry name" value="RasGEF_N"/>
    <property type="match status" value="1"/>
</dbReference>
<dbReference type="PANTHER" id="PTHR23113">
    <property type="entry name" value="GUANINE NUCLEOTIDE EXCHANGE FACTOR"/>
    <property type="match status" value="1"/>
</dbReference>
<dbReference type="AlphaFoldDB" id="A0A8H7BRB6"/>
<dbReference type="SUPFAM" id="SSF48366">
    <property type="entry name" value="Ras GEF"/>
    <property type="match status" value="1"/>
</dbReference>
<dbReference type="EMBL" id="JABAYA010000039">
    <property type="protein sequence ID" value="KAF7728337.1"/>
    <property type="molecule type" value="Genomic_DNA"/>
</dbReference>
<dbReference type="Gene3D" id="1.20.870.10">
    <property type="entry name" value="Son of sevenless (SoS) protein Chain: S domain 1"/>
    <property type="match status" value="1"/>
</dbReference>
<comment type="caution">
    <text evidence="6">The sequence shown here is derived from an EMBL/GenBank/DDBJ whole genome shotgun (WGS) entry which is preliminary data.</text>
</comment>
<dbReference type="Proteomes" id="UP000605846">
    <property type="component" value="Unassembled WGS sequence"/>
</dbReference>
<dbReference type="GO" id="GO:0007265">
    <property type="term" value="P:Ras protein signal transduction"/>
    <property type="evidence" value="ECO:0007669"/>
    <property type="project" value="TreeGrafter"/>
</dbReference>
<feature type="region of interest" description="Disordered" evidence="3">
    <location>
        <begin position="424"/>
        <end position="443"/>
    </location>
</feature>